<feature type="compositionally biased region" description="Basic and acidic residues" evidence="1">
    <location>
        <begin position="66"/>
        <end position="78"/>
    </location>
</feature>
<sequence>MEIDEWKKRSQLIAYWTRHCGFEDFEDSHEDKIKYFTDASLSIHLCGLLGLKVLLPRASSQPLRSGAERSRFNEHTSDQSEGFLPKGRSGAETGMRERESRCGHEVREQMLRAVIEAHY</sequence>
<dbReference type="Proteomes" id="UP001054837">
    <property type="component" value="Unassembled WGS sequence"/>
</dbReference>
<proteinExistence type="predicted"/>
<feature type="compositionally biased region" description="Basic and acidic residues" evidence="1">
    <location>
        <begin position="94"/>
        <end position="103"/>
    </location>
</feature>
<dbReference type="EMBL" id="BPLQ01015161">
    <property type="protein sequence ID" value="GIY86218.1"/>
    <property type="molecule type" value="Genomic_DNA"/>
</dbReference>
<gene>
    <name evidence="2" type="ORF">CDAR_123481</name>
</gene>
<organism evidence="2 3">
    <name type="scientific">Caerostris darwini</name>
    <dbReference type="NCBI Taxonomy" id="1538125"/>
    <lineage>
        <taxon>Eukaryota</taxon>
        <taxon>Metazoa</taxon>
        <taxon>Ecdysozoa</taxon>
        <taxon>Arthropoda</taxon>
        <taxon>Chelicerata</taxon>
        <taxon>Arachnida</taxon>
        <taxon>Araneae</taxon>
        <taxon>Araneomorphae</taxon>
        <taxon>Entelegynae</taxon>
        <taxon>Araneoidea</taxon>
        <taxon>Araneidae</taxon>
        <taxon>Caerostris</taxon>
    </lineage>
</organism>
<evidence type="ECO:0000313" key="2">
    <source>
        <dbReference type="EMBL" id="GIY86218.1"/>
    </source>
</evidence>
<accession>A0AAV4WV48</accession>
<evidence type="ECO:0000313" key="3">
    <source>
        <dbReference type="Proteomes" id="UP001054837"/>
    </source>
</evidence>
<reference evidence="2 3" key="1">
    <citation type="submission" date="2021-06" db="EMBL/GenBank/DDBJ databases">
        <title>Caerostris darwini draft genome.</title>
        <authorList>
            <person name="Kono N."/>
            <person name="Arakawa K."/>
        </authorList>
    </citation>
    <scope>NUCLEOTIDE SEQUENCE [LARGE SCALE GENOMIC DNA]</scope>
</reference>
<protein>
    <submittedName>
        <fullName evidence="2">Uncharacterized protein</fullName>
    </submittedName>
</protein>
<comment type="caution">
    <text evidence="2">The sequence shown here is derived from an EMBL/GenBank/DDBJ whole genome shotgun (WGS) entry which is preliminary data.</text>
</comment>
<dbReference type="AlphaFoldDB" id="A0AAV4WV48"/>
<evidence type="ECO:0000256" key="1">
    <source>
        <dbReference type="SAM" id="MobiDB-lite"/>
    </source>
</evidence>
<name>A0AAV4WV48_9ARAC</name>
<feature type="region of interest" description="Disordered" evidence="1">
    <location>
        <begin position="62"/>
        <end position="103"/>
    </location>
</feature>
<keyword evidence="3" id="KW-1185">Reference proteome</keyword>